<name>A0A9Q3EQB8_9BASI</name>
<dbReference type="AlphaFoldDB" id="A0A9Q3EQB8"/>
<reference evidence="1" key="1">
    <citation type="submission" date="2021-03" db="EMBL/GenBank/DDBJ databases">
        <title>Draft genome sequence of rust myrtle Austropuccinia psidii MF-1, a brazilian biotype.</title>
        <authorList>
            <person name="Quecine M.C."/>
            <person name="Pachon D.M.R."/>
            <person name="Bonatelli M.L."/>
            <person name="Correr F.H."/>
            <person name="Franceschini L.M."/>
            <person name="Leite T.F."/>
            <person name="Margarido G.R.A."/>
            <person name="Almeida C.A."/>
            <person name="Ferrarezi J.A."/>
            <person name="Labate C.A."/>
        </authorList>
    </citation>
    <scope>NUCLEOTIDE SEQUENCE</scope>
    <source>
        <strain evidence="1">MF-1</strain>
    </source>
</reference>
<comment type="caution">
    <text evidence="1">The sequence shown here is derived from an EMBL/GenBank/DDBJ whole genome shotgun (WGS) entry which is preliminary data.</text>
</comment>
<evidence type="ECO:0000313" key="1">
    <source>
        <dbReference type="EMBL" id="MBW0523011.1"/>
    </source>
</evidence>
<dbReference type="Proteomes" id="UP000765509">
    <property type="component" value="Unassembled WGS sequence"/>
</dbReference>
<accession>A0A9Q3EQB8</accession>
<proteinExistence type="predicted"/>
<protein>
    <submittedName>
        <fullName evidence="1">Uncharacterized protein</fullName>
    </submittedName>
</protein>
<dbReference type="OrthoDB" id="420169at2759"/>
<dbReference type="EMBL" id="AVOT02029968">
    <property type="protein sequence ID" value="MBW0523011.1"/>
    <property type="molecule type" value="Genomic_DNA"/>
</dbReference>
<sequence length="80" mass="9183">MRNDFASDDEPLDAIKGNEVDITLNIDRPYSPVLKRPAYPASTRAREVLKKHIQEWIQLSILRKLGHNEEAEVKKTVIIS</sequence>
<keyword evidence="2" id="KW-1185">Reference proteome</keyword>
<organism evidence="1 2">
    <name type="scientific">Austropuccinia psidii MF-1</name>
    <dbReference type="NCBI Taxonomy" id="1389203"/>
    <lineage>
        <taxon>Eukaryota</taxon>
        <taxon>Fungi</taxon>
        <taxon>Dikarya</taxon>
        <taxon>Basidiomycota</taxon>
        <taxon>Pucciniomycotina</taxon>
        <taxon>Pucciniomycetes</taxon>
        <taxon>Pucciniales</taxon>
        <taxon>Sphaerophragmiaceae</taxon>
        <taxon>Austropuccinia</taxon>
    </lineage>
</organism>
<evidence type="ECO:0000313" key="2">
    <source>
        <dbReference type="Proteomes" id="UP000765509"/>
    </source>
</evidence>
<gene>
    <name evidence="1" type="ORF">O181_062726</name>
</gene>